<dbReference type="EMBL" id="VSSQ01000050">
    <property type="protein sequence ID" value="MPL69907.1"/>
    <property type="molecule type" value="Genomic_DNA"/>
</dbReference>
<gene>
    <name evidence="2" type="ORF">SDC9_15658</name>
</gene>
<feature type="coiled-coil region" evidence="1">
    <location>
        <begin position="16"/>
        <end position="57"/>
    </location>
</feature>
<protein>
    <submittedName>
        <fullName evidence="2">Uncharacterized protein</fullName>
    </submittedName>
</protein>
<accession>A0A644TTW6</accession>
<comment type="caution">
    <text evidence="2">The sequence shown here is derived from an EMBL/GenBank/DDBJ whole genome shotgun (WGS) entry which is preliminary data.</text>
</comment>
<dbReference type="AlphaFoldDB" id="A0A644TTW6"/>
<sequence length="105" mass="12061">MMEDLQTLIAGIEYKVRRLIDDKHKLEQSIENLIDEKKELNKIVLEQSQVINSLKEQVKTLKLGETIKNSLDTTDVKLKINNLVRKIDKCVGIIVETEKAKSSNK</sequence>
<keyword evidence="1" id="KW-0175">Coiled coil</keyword>
<proteinExistence type="predicted"/>
<name>A0A644TTW6_9ZZZZ</name>
<evidence type="ECO:0000313" key="2">
    <source>
        <dbReference type="EMBL" id="MPL69907.1"/>
    </source>
</evidence>
<evidence type="ECO:0000256" key="1">
    <source>
        <dbReference type="SAM" id="Coils"/>
    </source>
</evidence>
<reference evidence="2" key="1">
    <citation type="submission" date="2019-08" db="EMBL/GenBank/DDBJ databases">
        <authorList>
            <person name="Kucharzyk K."/>
            <person name="Murdoch R.W."/>
            <person name="Higgins S."/>
            <person name="Loffler F."/>
        </authorList>
    </citation>
    <scope>NUCLEOTIDE SEQUENCE</scope>
</reference>
<organism evidence="2">
    <name type="scientific">bioreactor metagenome</name>
    <dbReference type="NCBI Taxonomy" id="1076179"/>
    <lineage>
        <taxon>unclassified sequences</taxon>
        <taxon>metagenomes</taxon>
        <taxon>ecological metagenomes</taxon>
    </lineage>
</organism>